<feature type="compositionally biased region" description="Basic and acidic residues" evidence="1">
    <location>
        <begin position="112"/>
        <end position="139"/>
    </location>
</feature>
<keyword evidence="3" id="KW-1185">Reference proteome</keyword>
<accession>A0A9P5NUH7</accession>
<feature type="region of interest" description="Disordered" evidence="1">
    <location>
        <begin position="450"/>
        <end position="487"/>
    </location>
</feature>
<evidence type="ECO:0000313" key="2">
    <source>
        <dbReference type="EMBL" id="KAF8906822.1"/>
    </source>
</evidence>
<feature type="compositionally biased region" description="Low complexity" evidence="1">
    <location>
        <begin position="886"/>
        <end position="896"/>
    </location>
</feature>
<feature type="compositionally biased region" description="Polar residues" evidence="1">
    <location>
        <begin position="572"/>
        <end position="614"/>
    </location>
</feature>
<comment type="caution">
    <text evidence="2">The sequence shown here is derived from an EMBL/GenBank/DDBJ whole genome shotgun (WGS) entry which is preliminary data.</text>
</comment>
<protein>
    <submittedName>
        <fullName evidence="2">Uncharacterized protein</fullName>
    </submittedName>
</protein>
<feature type="compositionally biased region" description="Low complexity" evidence="1">
    <location>
        <begin position="353"/>
        <end position="362"/>
    </location>
</feature>
<evidence type="ECO:0000256" key="1">
    <source>
        <dbReference type="SAM" id="MobiDB-lite"/>
    </source>
</evidence>
<feature type="region of interest" description="Disordered" evidence="1">
    <location>
        <begin position="518"/>
        <end position="976"/>
    </location>
</feature>
<feature type="compositionally biased region" description="Low complexity" evidence="1">
    <location>
        <begin position="656"/>
        <end position="668"/>
    </location>
</feature>
<reference evidence="2" key="1">
    <citation type="submission" date="2020-11" db="EMBL/GenBank/DDBJ databases">
        <authorList>
            <consortium name="DOE Joint Genome Institute"/>
            <person name="Ahrendt S."/>
            <person name="Riley R."/>
            <person name="Andreopoulos W."/>
            <person name="LaButti K."/>
            <person name="Pangilinan J."/>
            <person name="Ruiz-duenas F.J."/>
            <person name="Barrasa J.M."/>
            <person name="Sanchez-Garcia M."/>
            <person name="Camarero S."/>
            <person name="Miyauchi S."/>
            <person name="Serrano A."/>
            <person name="Linde D."/>
            <person name="Babiker R."/>
            <person name="Drula E."/>
            <person name="Ayuso-Fernandez I."/>
            <person name="Pacheco R."/>
            <person name="Padilla G."/>
            <person name="Ferreira P."/>
            <person name="Barriuso J."/>
            <person name="Kellner H."/>
            <person name="Castanera R."/>
            <person name="Alfaro M."/>
            <person name="Ramirez L."/>
            <person name="Pisabarro A.G."/>
            <person name="Kuo A."/>
            <person name="Tritt A."/>
            <person name="Lipzen A."/>
            <person name="He G."/>
            <person name="Yan M."/>
            <person name="Ng V."/>
            <person name="Cullen D."/>
            <person name="Martin F."/>
            <person name="Rosso M.-N."/>
            <person name="Henrissat B."/>
            <person name="Hibbett D."/>
            <person name="Martinez A.T."/>
            <person name="Grigoriev I.V."/>
        </authorList>
    </citation>
    <scope>NUCLEOTIDE SEQUENCE</scope>
    <source>
        <strain evidence="2">AH 44721</strain>
    </source>
</reference>
<dbReference type="OrthoDB" id="2536714at2759"/>
<feature type="compositionally biased region" description="Low complexity" evidence="1">
    <location>
        <begin position="320"/>
        <end position="337"/>
    </location>
</feature>
<feature type="region of interest" description="Disordered" evidence="1">
    <location>
        <begin position="172"/>
        <end position="410"/>
    </location>
</feature>
<feature type="compositionally biased region" description="Basic residues" evidence="1">
    <location>
        <begin position="740"/>
        <end position="770"/>
    </location>
</feature>
<feature type="compositionally biased region" description="Low complexity" evidence="1">
    <location>
        <begin position="853"/>
        <end position="872"/>
    </location>
</feature>
<organism evidence="2 3">
    <name type="scientific">Gymnopilus junonius</name>
    <name type="common">Spectacular rustgill mushroom</name>
    <name type="synonym">Gymnopilus spectabilis subsp. junonius</name>
    <dbReference type="NCBI Taxonomy" id="109634"/>
    <lineage>
        <taxon>Eukaryota</taxon>
        <taxon>Fungi</taxon>
        <taxon>Dikarya</taxon>
        <taxon>Basidiomycota</taxon>
        <taxon>Agaricomycotina</taxon>
        <taxon>Agaricomycetes</taxon>
        <taxon>Agaricomycetidae</taxon>
        <taxon>Agaricales</taxon>
        <taxon>Agaricineae</taxon>
        <taxon>Hymenogastraceae</taxon>
        <taxon>Gymnopilus</taxon>
    </lineage>
</organism>
<feature type="compositionally biased region" description="Acidic residues" evidence="1">
    <location>
        <begin position="812"/>
        <end position="824"/>
    </location>
</feature>
<feature type="compositionally biased region" description="Gly residues" evidence="1">
    <location>
        <begin position="669"/>
        <end position="686"/>
    </location>
</feature>
<feature type="compositionally biased region" description="Pro residues" evidence="1">
    <location>
        <begin position="57"/>
        <end position="67"/>
    </location>
</feature>
<feature type="compositionally biased region" description="Polar residues" evidence="1">
    <location>
        <begin position="780"/>
        <end position="789"/>
    </location>
</feature>
<evidence type="ECO:0000313" key="3">
    <source>
        <dbReference type="Proteomes" id="UP000724874"/>
    </source>
</evidence>
<dbReference type="Proteomes" id="UP000724874">
    <property type="component" value="Unassembled WGS sequence"/>
</dbReference>
<feature type="compositionally biased region" description="Polar residues" evidence="1">
    <location>
        <begin position="221"/>
        <end position="235"/>
    </location>
</feature>
<feature type="region of interest" description="Disordered" evidence="1">
    <location>
        <begin position="112"/>
        <end position="141"/>
    </location>
</feature>
<feature type="compositionally biased region" description="Low complexity" evidence="1">
    <location>
        <begin position="801"/>
        <end position="811"/>
    </location>
</feature>
<feature type="compositionally biased region" description="Low complexity" evidence="1">
    <location>
        <begin position="176"/>
        <end position="189"/>
    </location>
</feature>
<feature type="compositionally biased region" description="Low complexity" evidence="1">
    <location>
        <begin position="687"/>
        <end position="706"/>
    </location>
</feature>
<proteinExistence type="predicted"/>
<feature type="compositionally biased region" description="Basic and acidic residues" evidence="1">
    <location>
        <begin position="946"/>
        <end position="959"/>
    </location>
</feature>
<name>A0A9P5NUH7_GYMJU</name>
<feature type="compositionally biased region" description="Low complexity" evidence="1">
    <location>
        <begin position="251"/>
        <end position="261"/>
    </location>
</feature>
<feature type="compositionally biased region" description="Acidic residues" evidence="1">
    <location>
        <begin position="790"/>
        <end position="800"/>
    </location>
</feature>
<feature type="compositionally biased region" description="Pro residues" evidence="1">
    <location>
        <begin position="616"/>
        <end position="629"/>
    </location>
</feature>
<feature type="compositionally biased region" description="Polar residues" evidence="1">
    <location>
        <begin position="450"/>
        <end position="459"/>
    </location>
</feature>
<sequence>MLARSVYSFVDFSLPPTTNWTFFSTLFILKTIDDSTPPISPPLPGLAQSSSNSSSSPPEPSTPPPPHTRIISRSRTRNRYPNDLGRVPLHRRGTSKTYEALEDLLREAGYKETRIFTPETDRSEGRDDASGTKGGDDSRMSVVKDGMEAVVGFFAGLLPSAAASKTSLVSSANTLEPSNSTGNGSTSESATAHPEPLTASPQEYSPPASPSPLPGAGAQRYANQQHANSSSSLRQQAGRRSFDMTEPPTPTTASSSNLTSSVDSLNRAGDPTPKAARSTTRPGHSAASGYQYHMAPLQTAGRPSVQRTPSHLSADHHSLQRPSSRSSMSRPGSSQGRYPYQAQGPSGSVNGMPPSSSQSRSQSRPHAHRQPTPLTQSNLSQLHQHQQQQRHHPHHHDSSYSPIESPRPSRASAYLRHVASIPTLPAPPTSRPSSAPVGFFSSKFSSLTRRSGRQLNVSLNDKDSEGEYGDGPPSVYYRSGTGEEDEDERAVRRLQPPMPPSWLETVARAVLFGGGSVGGPAHRSSSPSSVAVTSASAGAATRGTPNRSSSHAFLHQPHAHHLRQQVLRPMRSSLSQVSHASHTSQTSKKSARSQLSDQTNLTNPNGTASSSNAFLSPPPLPHTPLPLNPPALFAKLERGRAGRSESQVYTTRVICRSAPGSRSGSVARSGGGGSTGGRRDASGGGRVVDLPLNLNLGLGLTSGNNNKNKRKKKGGGEEVPMLARTRAEGDILWSSSESKSRRKMRKTRSRSRDRRTRSEHHRRSHKHPAHRPQIGEDAQSRFTSTSEWNAESDLDSDLEGGDYSSECSSYSEDYDEEEEDEGELDLARILVPPKRQNSIRSLRKHLVGSAGLPARPASRGSGSSPTSRGPDGSPIPPVPPLPLPSPLSGSSSPLISASTTGKGAAENHGNGNAIASASASGRSTPNLPFRKPFRTTSLQSSEWDEQDHHSRERGGDYFERWSPSLGKGTEDDDEHDRMRMRGSFVGFEAQAQRGS</sequence>
<feature type="compositionally biased region" description="Low complexity" evidence="1">
    <location>
        <begin position="523"/>
        <end position="545"/>
    </location>
</feature>
<feature type="compositionally biased region" description="Low complexity" evidence="1">
    <location>
        <begin position="907"/>
        <end position="921"/>
    </location>
</feature>
<dbReference type="EMBL" id="JADNYJ010000017">
    <property type="protein sequence ID" value="KAF8906822.1"/>
    <property type="molecule type" value="Genomic_DNA"/>
</dbReference>
<feature type="region of interest" description="Disordered" evidence="1">
    <location>
        <begin position="39"/>
        <end position="95"/>
    </location>
</feature>
<feature type="compositionally biased region" description="Low complexity" evidence="1">
    <location>
        <begin position="376"/>
        <end position="387"/>
    </location>
</feature>
<feature type="compositionally biased region" description="Pro residues" evidence="1">
    <location>
        <begin position="873"/>
        <end position="885"/>
    </location>
</feature>
<gene>
    <name evidence="2" type="ORF">CPB84DRAFT_1959877</name>
</gene>
<dbReference type="AlphaFoldDB" id="A0A9P5NUH7"/>